<keyword evidence="2" id="KW-0472">Membrane</keyword>
<evidence type="ECO:0000256" key="1">
    <source>
        <dbReference type="SAM" id="MobiDB-lite"/>
    </source>
</evidence>
<dbReference type="EMBL" id="RJLN01000073">
    <property type="protein sequence ID" value="RNL94034.1"/>
    <property type="molecule type" value="Genomic_DNA"/>
</dbReference>
<feature type="compositionally biased region" description="Low complexity" evidence="1">
    <location>
        <begin position="1"/>
        <end position="19"/>
    </location>
</feature>
<feature type="compositionally biased region" description="Low complexity" evidence="1">
    <location>
        <begin position="383"/>
        <end position="392"/>
    </location>
</feature>
<feature type="compositionally biased region" description="Basic and acidic residues" evidence="1">
    <location>
        <begin position="122"/>
        <end position="134"/>
    </location>
</feature>
<keyword evidence="4" id="KW-1185">Reference proteome</keyword>
<feature type="region of interest" description="Disordered" evidence="1">
    <location>
        <begin position="1"/>
        <end position="414"/>
    </location>
</feature>
<organism evidence="3 4">
    <name type="scientific">Micromonospora solifontis</name>
    <dbReference type="NCBI Taxonomy" id="2487138"/>
    <lineage>
        <taxon>Bacteria</taxon>
        <taxon>Bacillati</taxon>
        <taxon>Actinomycetota</taxon>
        <taxon>Actinomycetes</taxon>
        <taxon>Micromonosporales</taxon>
        <taxon>Micromonosporaceae</taxon>
        <taxon>Micromonospora</taxon>
    </lineage>
</organism>
<feature type="compositionally biased region" description="Low complexity" evidence="1">
    <location>
        <begin position="161"/>
        <end position="182"/>
    </location>
</feature>
<evidence type="ECO:0000313" key="3">
    <source>
        <dbReference type="EMBL" id="RNL94034.1"/>
    </source>
</evidence>
<name>A0ABX9WBF4_9ACTN</name>
<feature type="non-terminal residue" evidence="3">
    <location>
        <position position="1"/>
    </location>
</feature>
<feature type="compositionally biased region" description="Pro residues" evidence="1">
    <location>
        <begin position="256"/>
        <end position="265"/>
    </location>
</feature>
<keyword evidence="2" id="KW-0812">Transmembrane</keyword>
<dbReference type="Proteomes" id="UP000280698">
    <property type="component" value="Unassembled WGS sequence"/>
</dbReference>
<feature type="transmembrane region" description="Helical" evidence="2">
    <location>
        <begin position="422"/>
        <end position="444"/>
    </location>
</feature>
<proteinExistence type="predicted"/>
<evidence type="ECO:0000313" key="4">
    <source>
        <dbReference type="Proteomes" id="UP000280698"/>
    </source>
</evidence>
<feature type="compositionally biased region" description="Basic and acidic residues" evidence="1">
    <location>
        <begin position="225"/>
        <end position="241"/>
    </location>
</feature>
<feature type="compositionally biased region" description="Gly residues" evidence="1">
    <location>
        <begin position="314"/>
        <end position="341"/>
    </location>
</feature>
<protein>
    <submittedName>
        <fullName evidence="3">Uncharacterized protein</fullName>
    </submittedName>
</protein>
<sequence length="520" mass="52350">ASARASAAVPAPDSPPAWADNQDDPAQWTSRRTAVPEAEPWAPGEAWGRSGEAGPAESASPGWEPNRAEDGPAYQPAPGPGISPANAVPLPPQEQRVPGAALAASPPADYLPANQFGPAAESAERDPQGYEPERAAWGTPEPARAEPQSPAGPVVPAPRTSPESGAVSASAAVPVASRVTPPADQPLPAAGMPAPQPRVYGRPTRPEDEEGPGQDAPNGFPEQGPRFDEHGHQSRPDEPERPNAFADVPPAQSSPAGPPPFPPGLPSFVDPAGNNRPVNGVHPQSGDRPGDPFGNSGDPFGGPGGQRDQFGAPGAFGGPGGHPDQFGGPGGHPDQFGGPGGQHDPFGGPAGGRASVAVPGQGPGEPGPGGFPPAFPPPPQQAPPAWQQSPAGNPEQGRFDAFKPEAESTGEAPAPKVRNGRVLALVLIAAVLILAVPLGALALLGKLGGDDNKPQPFNPAVGSCIKQSGTTAAAADCAEPGAFTVVSRADSKDKCPDPAQPSVTLRNEANPVLCLKPAGK</sequence>
<feature type="compositionally biased region" description="Basic and acidic residues" evidence="1">
    <location>
        <begin position="397"/>
        <end position="406"/>
    </location>
</feature>
<feature type="compositionally biased region" description="Pro residues" evidence="1">
    <location>
        <begin position="365"/>
        <end position="382"/>
    </location>
</feature>
<comment type="caution">
    <text evidence="3">The sequence shown here is derived from an EMBL/GenBank/DDBJ whole genome shotgun (WGS) entry which is preliminary data.</text>
</comment>
<keyword evidence="2" id="KW-1133">Transmembrane helix</keyword>
<gene>
    <name evidence="3" type="ORF">EFE23_21230</name>
</gene>
<accession>A0ABX9WBF4</accession>
<reference evidence="3 4" key="1">
    <citation type="submission" date="2018-11" db="EMBL/GenBank/DDBJ databases">
        <title>Micromonospora sp. PPF5-17, a new actinomycetes isolated from a hot spring soil.</title>
        <authorList>
            <person name="Thawai C."/>
        </authorList>
    </citation>
    <scope>NUCLEOTIDE SEQUENCE [LARGE SCALE GENOMIC DNA]</scope>
    <source>
        <strain evidence="3 4">PPF5-17</strain>
    </source>
</reference>
<evidence type="ECO:0000256" key="2">
    <source>
        <dbReference type="SAM" id="Phobius"/>
    </source>
</evidence>